<dbReference type="InterPro" id="IPR036259">
    <property type="entry name" value="MFS_trans_sf"/>
</dbReference>
<feature type="transmembrane region" description="Helical" evidence="6">
    <location>
        <begin position="614"/>
        <end position="634"/>
    </location>
</feature>
<keyword evidence="3 6" id="KW-1133">Transmembrane helix</keyword>
<evidence type="ECO:0000313" key="8">
    <source>
        <dbReference type="EMBL" id="KIR49399.1"/>
    </source>
</evidence>
<feature type="compositionally biased region" description="Low complexity" evidence="5">
    <location>
        <begin position="14"/>
        <end position="27"/>
    </location>
</feature>
<reference evidence="8" key="1">
    <citation type="submission" date="2015-01" db="EMBL/GenBank/DDBJ databases">
        <title>The Genome Sequence of Cryptococcus gattii CA1280.</title>
        <authorList>
            <consortium name="The Broad Institute Genomics Platform"/>
            <person name="Cuomo C."/>
            <person name="Litvintseva A."/>
            <person name="Chen Y."/>
            <person name="Heitman J."/>
            <person name="Sun S."/>
            <person name="Springer D."/>
            <person name="Dromer F."/>
            <person name="Young S."/>
            <person name="Zeng Q."/>
            <person name="Gargeya S."/>
            <person name="Abouelleil A."/>
            <person name="Alvarado L."/>
            <person name="Chapman S.B."/>
            <person name="Gainer-Dewar J."/>
            <person name="Goldberg J."/>
            <person name="Griggs A."/>
            <person name="Gujja S."/>
            <person name="Hansen M."/>
            <person name="Howarth C."/>
            <person name="Imamovic A."/>
            <person name="Larimer J."/>
            <person name="Murphy C."/>
            <person name="Naylor J."/>
            <person name="Pearson M."/>
            <person name="Priest M."/>
            <person name="Roberts A."/>
            <person name="Saif S."/>
            <person name="Shea T."/>
            <person name="Sykes S."/>
            <person name="Wortman J."/>
            <person name="Nusbaum C."/>
            <person name="Birren B."/>
        </authorList>
    </citation>
    <scope>NUCLEOTIDE SEQUENCE [LARGE SCALE GENOMIC DNA]</scope>
    <source>
        <strain evidence="8">CA1280</strain>
    </source>
</reference>
<feature type="domain" description="Major facilitator superfamily (MFS) profile" evidence="7">
    <location>
        <begin position="300"/>
        <end position="735"/>
    </location>
</feature>
<gene>
    <name evidence="8" type="ORF">I312_01554</name>
</gene>
<dbReference type="SUPFAM" id="SSF103473">
    <property type="entry name" value="MFS general substrate transporter"/>
    <property type="match status" value="1"/>
</dbReference>
<feature type="transmembrane region" description="Helical" evidence="6">
    <location>
        <begin position="573"/>
        <end position="593"/>
    </location>
</feature>
<accession>A0A0D0VSE3</accession>
<evidence type="ECO:0000256" key="6">
    <source>
        <dbReference type="SAM" id="Phobius"/>
    </source>
</evidence>
<feature type="compositionally biased region" description="Low complexity" evidence="5">
    <location>
        <begin position="61"/>
        <end position="72"/>
    </location>
</feature>
<dbReference type="InterPro" id="IPR020846">
    <property type="entry name" value="MFS_dom"/>
</dbReference>
<dbReference type="EMBL" id="KN847975">
    <property type="protein sequence ID" value="KIR49399.1"/>
    <property type="molecule type" value="Genomic_DNA"/>
</dbReference>
<sequence>MASNSLGLGPEIGSNPAHSTSSSTAPSDPHQATDLSHSEDRQESAGRAPRSLPPNLEHTYSAPVTVPSAAAADIPVNVNPFGHGASATDEKHEGAGQFGEGRHGRTGAPAGSSDESPTPTLNSMNVARAAHAAGVKPLAGHEEGYDINEKDHQAGTAGGKTGPEVAMLATKDLGLTKESQEEANEEAEHPSPLMPTRKVARTASGTKHETHIRTASGGRTAEGLGMVPLIRQISSPPAVSPFGGVAPSGTDAERGLRAARSREQEEERQLEIELKGPDPWSVSFEPGESINPKNWGVGYRWFLTSLAGLLVLNSTFASSAPSGIIQGMIVTFGFGQEVAVLTISLFVAGYCVGPIIWGPLSESYGRRPVFIGSFFVYTCFQVGCALSKNTASILVFRFLGGTFAAAPLTNSGALLADIWDGDNRGRAMSLFALAPFVGPSVGPIVSGFIQVSGTSWRWVFWILTIFAGVCLALIIIFVPETYAPKILAQKAKRLRKDTQEERWYAPLERQDHSFKARMNDILLKPFIILALEPMLLAVTLYMSFVYGLVYLLFEAYPFVFERNHGFNTGEEGLAFLGFFSGGCICVLFFIAVIEPRFQRHVKKVAPNPPRPEKRLELCVIASFSLVIAMFWFGWTSYASIHWISPVLAGALIGVGALGMFISLFNYVIDVYLWSAASALASMTVIRSLFGAGFPLFATQMFERLGTQWASSLLGFLALLMAPTPLLLMKYGPALRARSKFSPKVH</sequence>
<comment type="subcellular location">
    <subcellularLocation>
        <location evidence="1">Membrane</location>
        <topology evidence="1">Multi-pass membrane protein</topology>
    </subcellularLocation>
</comment>
<name>A0A0D0VSE3_CRYGA</name>
<evidence type="ECO:0000256" key="3">
    <source>
        <dbReference type="ARBA" id="ARBA00022989"/>
    </source>
</evidence>
<evidence type="ECO:0000259" key="7">
    <source>
        <dbReference type="PROSITE" id="PS50850"/>
    </source>
</evidence>
<dbReference type="GO" id="GO:0005886">
    <property type="term" value="C:plasma membrane"/>
    <property type="evidence" value="ECO:0007669"/>
    <property type="project" value="TreeGrafter"/>
</dbReference>
<feature type="transmembrane region" description="Helical" evidence="6">
    <location>
        <begin position="338"/>
        <end position="357"/>
    </location>
</feature>
<dbReference type="PANTHER" id="PTHR23502:SF173">
    <property type="entry name" value="MFS-MULTIDRUG-RESISTANCE TRANSPORTER-RELATED"/>
    <property type="match status" value="1"/>
</dbReference>
<dbReference type="AlphaFoldDB" id="A0A0D0VSE3"/>
<dbReference type="CDD" id="cd17323">
    <property type="entry name" value="MFS_Tpo1_MDR_like"/>
    <property type="match status" value="1"/>
</dbReference>
<dbReference type="FunFam" id="1.20.1250.20:FF:000011">
    <property type="entry name" value="MFS multidrug transporter, putative"/>
    <property type="match status" value="1"/>
</dbReference>
<feature type="compositionally biased region" description="Basic and acidic residues" evidence="5">
    <location>
        <begin position="139"/>
        <end position="153"/>
    </location>
</feature>
<evidence type="ECO:0000256" key="1">
    <source>
        <dbReference type="ARBA" id="ARBA00004141"/>
    </source>
</evidence>
<dbReference type="PANTHER" id="PTHR23502">
    <property type="entry name" value="MAJOR FACILITATOR SUPERFAMILY"/>
    <property type="match status" value="1"/>
</dbReference>
<dbReference type="PROSITE" id="PS50850">
    <property type="entry name" value="MFS"/>
    <property type="match status" value="1"/>
</dbReference>
<feature type="transmembrane region" description="Helical" evidence="6">
    <location>
        <begin position="671"/>
        <end position="696"/>
    </location>
</feature>
<keyword evidence="4 6" id="KW-0472">Membrane</keyword>
<feature type="region of interest" description="Disordered" evidence="5">
    <location>
        <begin position="1"/>
        <end position="162"/>
    </location>
</feature>
<feature type="transmembrane region" description="Helical" evidence="6">
    <location>
        <begin position="394"/>
        <end position="416"/>
    </location>
</feature>
<feature type="compositionally biased region" description="Polar residues" evidence="5">
    <location>
        <begin position="113"/>
        <end position="125"/>
    </location>
</feature>
<organism evidence="8">
    <name type="scientific">Cryptococcus bacillisporus CA1280</name>
    <dbReference type="NCBI Taxonomy" id="1296109"/>
    <lineage>
        <taxon>Eukaryota</taxon>
        <taxon>Fungi</taxon>
        <taxon>Dikarya</taxon>
        <taxon>Basidiomycota</taxon>
        <taxon>Agaricomycotina</taxon>
        <taxon>Tremellomycetes</taxon>
        <taxon>Tremellales</taxon>
        <taxon>Cryptococcaceae</taxon>
        <taxon>Cryptococcus</taxon>
        <taxon>Cryptococcus gattii species complex</taxon>
    </lineage>
</organism>
<protein>
    <submittedName>
        <fullName evidence="8">Polyamine transporter 1</fullName>
    </submittedName>
</protein>
<dbReference type="HOGENOM" id="CLU_008455_7_0_1"/>
<dbReference type="OrthoDB" id="9986881at2759"/>
<feature type="transmembrane region" description="Helical" evidence="6">
    <location>
        <begin position="708"/>
        <end position="727"/>
    </location>
</feature>
<evidence type="ECO:0000256" key="5">
    <source>
        <dbReference type="SAM" id="MobiDB-lite"/>
    </source>
</evidence>
<feature type="transmembrane region" description="Helical" evidence="6">
    <location>
        <begin position="428"/>
        <end position="452"/>
    </location>
</feature>
<evidence type="ECO:0000256" key="4">
    <source>
        <dbReference type="ARBA" id="ARBA00023136"/>
    </source>
</evidence>
<feature type="transmembrane region" description="Helical" evidence="6">
    <location>
        <begin position="526"/>
        <end position="553"/>
    </location>
</feature>
<keyword evidence="2 6" id="KW-0812">Transmembrane</keyword>
<dbReference type="InterPro" id="IPR011701">
    <property type="entry name" value="MFS"/>
</dbReference>
<feature type="transmembrane region" description="Helical" evidence="6">
    <location>
        <begin position="458"/>
        <end position="478"/>
    </location>
</feature>
<dbReference type="GO" id="GO:0022857">
    <property type="term" value="F:transmembrane transporter activity"/>
    <property type="evidence" value="ECO:0007669"/>
    <property type="project" value="InterPro"/>
</dbReference>
<evidence type="ECO:0000256" key="2">
    <source>
        <dbReference type="ARBA" id="ARBA00022692"/>
    </source>
</evidence>
<feature type="transmembrane region" description="Helical" evidence="6">
    <location>
        <begin position="640"/>
        <end position="664"/>
    </location>
</feature>
<dbReference type="Gene3D" id="1.20.1250.20">
    <property type="entry name" value="MFS general substrate transporter like domains"/>
    <property type="match status" value="1"/>
</dbReference>
<proteinExistence type="predicted"/>
<feature type="transmembrane region" description="Helical" evidence="6">
    <location>
        <begin position="369"/>
        <end position="388"/>
    </location>
</feature>
<dbReference type="Pfam" id="PF07690">
    <property type="entry name" value="MFS_1"/>
    <property type="match status" value="1"/>
</dbReference>